<dbReference type="AlphaFoldDB" id="Q6L5M5"/>
<dbReference type="GO" id="GO:0005615">
    <property type="term" value="C:extracellular space"/>
    <property type="evidence" value="ECO:0007669"/>
    <property type="project" value="UniProtKB-KW"/>
</dbReference>
<evidence type="ECO:0000256" key="4">
    <source>
        <dbReference type="ARBA" id="ARBA00022525"/>
    </source>
</evidence>
<reference evidence="8" key="4">
    <citation type="submission" date="2025-05" db="UniProtKB">
        <authorList>
            <consortium name="Ensembl"/>
        </authorList>
    </citation>
    <scope>IDENTIFICATION</scope>
</reference>
<evidence type="ECO:0000313" key="7">
    <source>
        <dbReference type="EMBL" id="BAD22761.1"/>
    </source>
</evidence>
<sequence>MFKLFLLVLFVCVCYGNEVRYRRNEKRCRIPLNSQNRKQCRSIMKQAYVQYSYKLSRFDQSALKNSKMGTSTAKCPTMTESYVINENSPTARSTSPYVTELVYDNKRIPRYLPQSKCLCSGCIASSNGRETLVGKSVPLVAQIKVMRRNKTNSYSVVTEDVTIGCTCVLNV</sequence>
<dbReference type="KEGG" id="cin:100170006"/>
<evidence type="ECO:0000256" key="6">
    <source>
        <dbReference type="SAM" id="SignalP"/>
    </source>
</evidence>
<dbReference type="InterPro" id="IPR020440">
    <property type="entry name" value="IL-17_chr"/>
</dbReference>
<accession>Q6L5M5</accession>
<comment type="similarity">
    <text evidence="2">Belongs to the IL-17 family.</text>
</comment>
<dbReference type="GeneTree" id="ENSGT00940000166375"/>
<evidence type="ECO:0000313" key="8">
    <source>
        <dbReference type="Ensembl" id="ENSCINP00000036333.1"/>
    </source>
</evidence>
<organism evidence="7">
    <name type="scientific">Ciona intestinalis</name>
    <name type="common">Transparent sea squirt</name>
    <name type="synonym">Ascidia intestinalis</name>
    <dbReference type="NCBI Taxonomy" id="7719"/>
    <lineage>
        <taxon>Eukaryota</taxon>
        <taxon>Metazoa</taxon>
        <taxon>Chordata</taxon>
        <taxon>Tunicata</taxon>
        <taxon>Ascidiacea</taxon>
        <taxon>Phlebobranchia</taxon>
        <taxon>Cionidae</taxon>
        <taxon>Ciona</taxon>
    </lineage>
</organism>
<dbReference type="HOGENOM" id="CLU_1562329_0_0_1"/>
<comment type="subcellular location">
    <subcellularLocation>
        <location evidence="1">Secreted</location>
    </subcellularLocation>
</comment>
<dbReference type="Ensembl" id="ENSCINT00000035269.1">
    <property type="protein sequence ID" value="ENSCINP00000036333.1"/>
    <property type="gene ID" value="ENSCING00000024333.1"/>
</dbReference>
<reference evidence="9" key="1">
    <citation type="journal article" date="2002" name="Science">
        <title>The draft genome of Ciona intestinalis: insights into chordate and vertebrate origins.</title>
        <authorList>
            <person name="Dehal P."/>
            <person name="Satou Y."/>
            <person name="Campbell R.K."/>
            <person name="Chapman J."/>
            <person name="Degnan B."/>
            <person name="De Tomaso A."/>
            <person name="Davidson B."/>
            <person name="Di Gregorio A."/>
            <person name="Gelpke M."/>
            <person name="Goodstein D.M."/>
            <person name="Harafuji N."/>
            <person name="Hastings K.E."/>
            <person name="Ho I."/>
            <person name="Hotta K."/>
            <person name="Huang W."/>
            <person name="Kawashima T."/>
            <person name="Lemaire P."/>
            <person name="Martinez D."/>
            <person name="Meinertzhagen I.A."/>
            <person name="Necula S."/>
            <person name="Nonaka M."/>
            <person name="Putnam N."/>
            <person name="Rash S."/>
            <person name="Saiga H."/>
            <person name="Satake M."/>
            <person name="Terry A."/>
            <person name="Yamada L."/>
            <person name="Wang H.G."/>
            <person name="Awazu S."/>
            <person name="Azumi K."/>
            <person name="Boore J."/>
            <person name="Branno M."/>
            <person name="Chin-Bow S."/>
            <person name="DeSantis R."/>
            <person name="Doyle S."/>
            <person name="Francino P."/>
            <person name="Keys D.N."/>
            <person name="Haga S."/>
            <person name="Hayashi H."/>
            <person name="Hino K."/>
            <person name="Imai K.S."/>
            <person name="Inaba K."/>
            <person name="Kano S."/>
            <person name="Kobayashi K."/>
            <person name="Kobayashi M."/>
            <person name="Lee B.I."/>
            <person name="Makabe K.W."/>
            <person name="Manohar C."/>
            <person name="Matassi G."/>
            <person name="Medina M."/>
            <person name="Mochizuki Y."/>
            <person name="Mount S."/>
            <person name="Morishita T."/>
            <person name="Miura S."/>
            <person name="Nakayama A."/>
            <person name="Nishizaka S."/>
            <person name="Nomoto H."/>
            <person name="Ohta F."/>
            <person name="Oishi K."/>
            <person name="Rigoutsos I."/>
            <person name="Sano M."/>
            <person name="Sasaki A."/>
            <person name="Sasakura Y."/>
            <person name="Shoguchi E."/>
            <person name="Shin-i T."/>
            <person name="Spagnuolo A."/>
            <person name="Stainier D."/>
            <person name="Suzuki M.M."/>
            <person name="Tassy O."/>
            <person name="Takatori N."/>
            <person name="Tokuoka M."/>
            <person name="Yagi K."/>
            <person name="Yoshizaki F."/>
            <person name="Wada S."/>
            <person name="Zhang C."/>
            <person name="Hyatt P.D."/>
            <person name="Larimer F."/>
            <person name="Detter C."/>
            <person name="Doggett N."/>
            <person name="Glavina T."/>
            <person name="Hawkins T."/>
            <person name="Richardson P."/>
            <person name="Lucas S."/>
            <person name="Kohara Y."/>
            <person name="Levine M."/>
            <person name="Satoh N."/>
            <person name="Rokhsar D.S."/>
        </authorList>
    </citation>
    <scope>NUCLEOTIDE SEQUENCE [LARGE SCALE GENOMIC DNA]</scope>
</reference>
<gene>
    <name evidence="7" type="primary">IL-17-2</name>
    <name evidence="8" type="synonym">il-17-2</name>
</gene>
<dbReference type="InterPro" id="IPR029034">
    <property type="entry name" value="Cystine-knot_cytokine"/>
</dbReference>
<keyword evidence="3" id="KW-0202">Cytokine</keyword>
<evidence type="ECO:0000313" key="9">
    <source>
        <dbReference type="Proteomes" id="UP000008144"/>
    </source>
</evidence>
<feature type="signal peptide" evidence="6">
    <location>
        <begin position="1"/>
        <end position="16"/>
    </location>
</feature>
<reference evidence="8" key="3">
    <citation type="journal article" date="2008" name="Genome Biol.">
        <title>Improved genome assembly and evidence-based global gene model set for the chordate Ciona intestinalis: new insight into intron and operon populations.</title>
        <authorList>
            <person name="Satou Y."/>
            <person name="Mineta K."/>
            <person name="Ogasawara M."/>
            <person name="Sasakura Y."/>
            <person name="Shoguchi E."/>
            <person name="Ueno K."/>
            <person name="Yamada L."/>
            <person name="Matsumoto J."/>
            <person name="Wasserscheid J."/>
            <person name="Dewar K."/>
            <person name="Wiley G.B."/>
            <person name="Macmil S.L."/>
            <person name="Roe B.A."/>
            <person name="Zeller R.W."/>
            <person name="Hastings K.E."/>
            <person name="Lemaire P."/>
            <person name="Lindquist E."/>
            <person name="Endo T."/>
            <person name="Hotta K."/>
            <person name="Inaba K."/>
        </authorList>
    </citation>
    <scope>NUCLEOTIDE SEQUENCE [LARGE SCALE GENOMIC DNA]</scope>
    <source>
        <strain evidence="8">wild type</strain>
    </source>
</reference>
<dbReference type="EMBL" id="AB181457">
    <property type="protein sequence ID" value="BAD22761.1"/>
    <property type="molecule type" value="Genomic_DNA"/>
</dbReference>
<feature type="chain" id="PRO_5010392952" evidence="6">
    <location>
        <begin position="17"/>
        <end position="171"/>
    </location>
</feature>
<proteinExistence type="inferred from homology"/>
<dbReference type="InterPro" id="IPR010345">
    <property type="entry name" value="IL-17_fam"/>
</dbReference>
<name>Q6L5M5_CIOIN</name>
<keyword evidence="4" id="KW-0964">Secreted</keyword>
<dbReference type="Gene3D" id="2.10.90.10">
    <property type="entry name" value="Cystine-knot cytokines"/>
    <property type="match status" value="1"/>
</dbReference>
<keyword evidence="5 6" id="KW-0732">Signal</keyword>
<dbReference type="PRINTS" id="PR01932">
    <property type="entry name" value="INTRLEUKIN17"/>
</dbReference>
<evidence type="ECO:0000256" key="2">
    <source>
        <dbReference type="ARBA" id="ARBA00007236"/>
    </source>
</evidence>
<dbReference type="GO" id="GO:0005125">
    <property type="term" value="F:cytokine activity"/>
    <property type="evidence" value="ECO:0007669"/>
    <property type="project" value="UniProtKB-KW"/>
</dbReference>
<dbReference type="RefSeq" id="NP_001123346.1">
    <property type="nucleotide sequence ID" value="NM_001129874.1"/>
</dbReference>
<keyword evidence="9" id="KW-1185">Reference proteome</keyword>
<dbReference type="GeneID" id="100170006"/>
<dbReference type="OrthoDB" id="6093351at2759"/>
<dbReference type="STRING" id="7719.ENSCINP00000036333"/>
<evidence type="ECO:0000256" key="1">
    <source>
        <dbReference type="ARBA" id="ARBA00004613"/>
    </source>
</evidence>
<dbReference type="CTD" id="100170006"/>
<evidence type="ECO:0000256" key="5">
    <source>
        <dbReference type="ARBA" id="ARBA00022729"/>
    </source>
</evidence>
<evidence type="ECO:0000256" key="3">
    <source>
        <dbReference type="ARBA" id="ARBA00022514"/>
    </source>
</evidence>
<dbReference type="SUPFAM" id="SSF57501">
    <property type="entry name" value="Cystine-knot cytokines"/>
    <property type="match status" value="1"/>
</dbReference>
<accession>A0A1W2VRH8</accession>
<dbReference type="Pfam" id="PF06083">
    <property type="entry name" value="IL17"/>
    <property type="match status" value="1"/>
</dbReference>
<protein>
    <submittedName>
        <fullName evidence="7 8">Interleukin 17-2</fullName>
    </submittedName>
</protein>
<dbReference type="EMBL" id="EAAA01000425">
    <property type="status" value="NOT_ANNOTATED_CDS"/>
    <property type="molecule type" value="Genomic_DNA"/>
</dbReference>
<reference evidence="7" key="2">
    <citation type="submission" date="2004-06" db="EMBL/GenBank/DDBJ databases">
        <title>Presence of IL-17 gene in Ciona intestinalis.</title>
        <authorList>
            <person name="Ram S."/>
            <person name="Sakai M."/>
        </authorList>
    </citation>
    <scope>NUCLEOTIDE SEQUENCE</scope>
</reference>
<dbReference type="Proteomes" id="UP000008144">
    <property type="component" value="Chromosome 1"/>
</dbReference>